<dbReference type="InterPro" id="IPR050164">
    <property type="entry name" value="Peptidase_C19"/>
</dbReference>
<dbReference type="SUPFAM" id="SSF49599">
    <property type="entry name" value="TRAF domain-like"/>
    <property type="match status" value="1"/>
</dbReference>
<evidence type="ECO:0000256" key="1">
    <source>
        <dbReference type="ARBA" id="ARBA00000707"/>
    </source>
</evidence>
<dbReference type="InterPro" id="IPR008974">
    <property type="entry name" value="TRAF-like"/>
</dbReference>
<comment type="similarity">
    <text evidence="3">Belongs to the peptidase C19 family.</text>
</comment>
<dbReference type="EC" id="3.4.19.12" evidence="4"/>
<dbReference type="Pfam" id="PF22486">
    <property type="entry name" value="MATH_2"/>
    <property type="match status" value="1"/>
</dbReference>
<dbReference type="InterPro" id="IPR002083">
    <property type="entry name" value="MATH/TRAF_dom"/>
</dbReference>
<dbReference type="GO" id="GO:0004843">
    <property type="term" value="F:cysteine-type deubiquitinase activity"/>
    <property type="evidence" value="ECO:0007669"/>
    <property type="project" value="UniProtKB-EC"/>
</dbReference>
<dbReference type="SMART" id="SM00061">
    <property type="entry name" value="MATH"/>
    <property type="match status" value="1"/>
</dbReference>
<evidence type="ECO:0000313" key="12">
    <source>
        <dbReference type="EMBL" id="KAG2221503.1"/>
    </source>
</evidence>
<dbReference type="PANTHER" id="PTHR24006:SF644">
    <property type="entry name" value="UBIQUITIN CARBOXYL-TERMINAL HYDROLASE 7"/>
    <property type="match status" value="1"/>
</dbReference>
<keyword evidence="8" id="KW-0788">Thiol protease</keyword>
<protein>
    <recommendedName>
        <fullName evidence="4">ubiquitinyl hydrolase 1</fullName>
        <ecNumber evidence="4">3.4.19.12</ecNumber>
    </recommendedName>
</protein>
<comment type="caution">
    <text evidence="12">The sequence shown here is derived from an EMBL/GenBank/DDBJ whole genome shotgun (WGS) entry which is preliminary data.</text>
</comment>
<feature type="domain" description="USP" evidence="11">
    <location>
        <begin position="210"/>
        <end position="528"/>
    </location>
</feature>
<dbReference type="EMBL" id="JAEPRB010000107">
    <property type="protein sequence ID" value="KAG2221503.1"/>
    <property type="molecule type" value="Genomic_DNA"/>
</dbReference>
<sequence>MSDVGPINEPHYDLDKPMTEAEPIPILSIIDDYEKIAEREFQPLEEDIIETNVFHWNITNFHSLSEREQSPVFEVGGHKWNILLFPRGNNQHDQLSAYLEFADLKDETKDPNKVYACAQFIIIASPPSDPTLTVSQTSFRRFQKDESDWGFTRFLDLRRLFQVDPNTQLGPFVEDDQLRLSVIVRVIEDPSGVLWYNFKNYDSKKMTGYVGLKNQGATCYMNSLFQSLYCTNYFRKAVYQIPTENDDPNDSISLSLQRLFYHLQFNSYPVDTQEVTRSFGWNQSEAFSQHDVQEFNRLLQDALEIRMKNTPADGAIKKLFEGKMKSYIKCINVNYESSRLEDYYDIQLNVKGCKNLEESFKDYIAVETLEGDNKYMAEGHGLQDAKKGVSFENFPPVLHLQLKRFEYDLQKYTMIKINDRHEFPLEIDLESYLSPDADRTQSYKYALHGVLVHSGEVSSGHYFAFVKPTKDGKWLKFDDERVIPASEKEVLEGNYGGELLGGVGMNGQPIMGGIKRITSAYMLVYIRESMRDEILQPLDQHDIPEHLVKKLEMERLQREKEKREKEQMHRYMRMYLVTDQDFKNNTGFDFVELHERSGKPSLQPQSILKDQKYGDFLQELAETLGKNVNEFRLWLLMNRQNRTVRPETPLINSPKEMELTMDQIRQKYLNDTQNLKLYVETATQYQNGKPYFPPPPSNTAQEVLVFIKLFCPDTQEIRGIGRLYVPLMGKVGSIMDQLNEMAGFEQGTPLSLFEEIKQTMIDPMSLTLTFTEAEIQDGDIICIQKQLTKEQIENYRAKKSYPDVPEFMDYQLHKVDVQFIPKDKSNNGVQLQIHKGTKYNDVAIKVAEKLECDPEKIQFFTVGLHEEPKSAIRRSLSTTLEDMLHTPYTPRHHTKQRLFYEILDIKLSELESKRQVKVTLCTPTLKDGETSVIWISKQARITDLLREIGVVKDQETNSNKFLSENGTRRVRVFEAINNRFNREFLMTDALALLSDNPSAQLYVEEIPQEELEMGDDDIFVRVFHYQRDTSRTHSVPFTFLVRKDEPLSETKKRLQARTGLGDKEWSKVKFSIVTTYSAAPIDEADDFKLSDHQFNKEDSLGLDHIDRTGRANRIGGLEKPLSIRG</sequence>
<dbReference type="GO" id="GO:0005829">
    <property type="term" value="C:cytosol"/>
    <property type="evidence" value="ECO:0007669"/>
    <property type="project" value="TreeGrafter"/>
</dbReference>
<dbReference type="CDD" id="cd02659">
    <property type="entry name" value="peptidase_C19C"/>
    <property type="match status" value="1"/>
</dbReference>
<evidence type="ECO:0000256" key="8">
    <source>
        <dbReference type="ARBA" id="ARBA00022807"/>
    </source>
</evidence>
<organism evidence="12 13">
    <name type="scientific">Circinella minor</name>
    <dbReference type="NCBI Taxonomy" id="1195481"/>
    <lineage>
        <taxon>Eukaryota</taxon>
        <taxon>Fungi</taxon>
        <taxon>Fungi incertae sedis</taxon>
        <taxon>Mucoromycota</taxon>
        <taxon>Mucoromycotina</taxon>
        <taxon>Mucoromycetes</taxon>
        <taxon>Mucorales</taxon>
        <taxon>Lichtheimiaceae</taxon>
        <taxon>Circinella</taxon>
    </lineage>
</organism>
<dbReference type="InterPro" id="IPR024729">
    <property type="entry name" value="USP7_ICP0-binding_dom"/>
</dbReference>
<dbReference type="Gene3D" id="2.60.210.10">
    <property type="entry name" value="Apoptosis, Tumor Necrosis Factor Receptor Associated Protein 2, Chain A"/>
    <property type="match status" value="1"/>
</dbReference>
<gene>
    <name evidence="12" type="ORF">INT45_008828</name>
</gene>
<dbReference type="PROSITE" id="PS50235">
    <property type="entry name" value="USP_3"/>
    <property type="match status" value="1"/>
</dbReference>
<evidence type="ECO:0000256" key="9">
    <source>
        <dbReference type="ARBA" id="ARBA00023242"/>
    </source>
</evidence>
<accession>A0A8H7S4W1</accession>
<evidence type="ECO:0000313" key="13">
    <source>
        <dbReference type="Proteomes" id="UP000646827"/>
    </source>
</evidence>
<feature type="domain" description="MATH" evidence="10">
    <location>
        <begin position="51"/>
        <end position="184"/>
    </location>
</feature>
<dbReference type="Gene3D" id="3.10.20.90">
    <property type="entry name" value="Phosphatidylinositol 3-kinase Catalytic Subunit, Chain A, domain 1"/>
    <property type="match status" value="2"/>
</dbReference>
<keyword evidence="6" id="KW-0833">Ubl conjugation pathway</keyword>
<dbReference type="GO" id="GO:0140492">
    <property type="term" value="F:metal-dependent deubiquitinase activity"/>
    <property type="evidence" value="ECO:0007669"/>
    <property type="project" value="UniProtKB-ARBA"/>
</dbReference>
<evidence type="ECO:0000259" key="10">
    <source>
        <dbReference type="PROSITE" id="PS50144"/>
    </source>
</evidence>
<evidence type="ECO:0000256" key="2">
    <source>
        <dbReference type="ARBA" id="ARBA00004123"/>
    </source>
</evidence>
<dbReference type="OrthoDB" id="289038at2759"/>
<comment type="catalytic activity">
    <reaction evidence="1">
        <text>Thiol-dependent hydrolysis of ester, thioester, amide, peptide and isopeptide bonds formed by the C-terminal Gly of ubiquitin (a 76-residue protein attached to proteins as an intracellular targeting signal).</text>
        <dbReference type="EC" id="3.4.19.12"/>
    </reaction>
</comment>
<dbReference type="Pfam" id="PF00443">
    <property type="entry name" value="UCH"/>
    <property type="match status" value="1"/>
</dbReference>
<comment type="subcellular location">
    <subcellularLocation>
        <location evidence="2">Nucleus</location>
    </subcellularLocation>
</comment>
<dbReference type="InterPro" id="IPR001394">
    <property type="entry name" value="Peptidase_C19_UCH"/>
</dbReference>
<dbReference type="SUPFAM" id="SSF54001">
    <property type="entry name" value="Cysteine proteinases"/>
    <property type="match status" value="1"/>
</dbReference>
<evidence type="ECO:0000259" key="11">
    <source>
        <dbReference type="PROSITE" id="PS50235"/>
    </source>
</evidence>
<evidence type="ECO:0000256" key="4">
    <source>
        <dbReference type="ARBA" id="ARBA00012759"/>
    </source>
</evidence>
<keyword evidence="9" id="KW-0539">Nucleus</keyword>
<evidence type="ECO:0000256" key="5">
    <source>
        <dbReference type="ARBA" id="ARBA00022670"/>
    </source>
</evidence>
<dbReference type="Gene3D" id="3.90.70.10">
    <property type="entry name" value="Cysteine proteinases"/>
    <property type="match status" value="1"/>
</dbReference>
<keyword evidence="13" id="KW-1185">Reference proteome</keyword>
<dbReference type="InterPro" id="IPR038765">
    <property type="entry name" value="Papain-like_cys_pep_sf"/>
</dbReference>
<evidence type="ECO:0000256" key="3">
    <source>
        <dbReference type="ARBA" id="ARBA00009085"/>
    </source>
</evidence>
<keyword evidence="5" id="KW-0645">Protease</keyword>
<dbReference type="PROSITE" id="PS00972">
    <property type="entry name" value="USP_1"/>
    <property type="match status" value="1"/>
</dbReference>
<reference evidence="12 13" key="1">
    <citation type="submission" date="2020-12" db="EMBL/GenBank/DDBJ databases">
        <title>Metabolic potential, ecology and presence of endohyphal bacteria is reflected in genomic diversity of Mucoromycotina.</title>
        <authorList>
            <person name="Muszewska A."/>
            <person name="Okrasinska A."/>
            <person name="Steczkiewicz K."/>
            <person name="Drgas O."/>
            <person name="Orlowska M."/>
            <person name="Perlinska-Lenart U."/>
            <person name="Aleksandrzak-Piekarczyk T."/>
            <person name="Szatraj K."/>
            <person name="Zielenkiewicz U."/>
            <person name="Pilsyk S."/>
            <person name="Malc E."/>
            <person name="Mieczkowski P."/>
            <person name="Kruszewska J.S."/>
            <person name="Biernat P."/>
            <person name="Pawlowska J."/>
        </authorList>
    </citation>
    <scope>NUCLEOTIDE SEQUENCE [LARGE SCALE GENOMIC DNA]</scope>
    <source>
        <strain evidence="12 13">CBS 142.35</strain>
    </source>
</reference>
<name>A0A8H7S4W1_9FUNG</name>
<dbReference type="GO" id="GO:0016579">
    <property type="term" value="P:protein deubiquitination"/>
    <property type="evidence" value="ECO:0007669"/>
    <property type="project" value="InterPro"/>
</dbReference>
<dbReference type="FunFam" id="3.90.70.10:FF:000005">
    <property type="entry name" value="Ubiquitin carboxyl-terminal hydrolase 7"/>
    <property type="match status" value="1"/>
</dbReference>
<dbReference type="InterPro" id="IPR028889">
    <property type="entry name" value="USP"/>
</dbReference>
<dbReference type="GO" id="GO:0005634">
    <property type="term" value="C:nucleus"/>
    <property type="evidence" value="ECO:0007669"/>
    <property type="project" value="UniProtKB-SubCell"/>
</dbReference>
<dbReference type="PROSITE" id="PS00973">
    <property type="entry name" value="USP_2"/>
    <property type="match status" value="1"/>
</dbReference>
<dbReference type="GO" id="GO:0031647">
    <property type="term" value="P:regulation of protein stability"/>
    <property type="evidence" value="ECO:0007669"/>
    <property type="project" value="TreeGrafter"/>
</dbReference>
<dbReference type="PROSITE" id="PS50144">
    <property type="entry name" value="MATH"/>
    <property type="match status" value="1"/>
</dbReference>
<dbReference type="PANTHER" id="PTHR24006">
    <property type="entry name" value="UBIQUITIN CARBOXYL-TERMINAL HYDROLASE"/>
    <property type="match status" value="1"/>
</dbReference>
<dbReference type="Proteomes" id="UP000646827">
    <property type="component" value="Unassembled WGS sequence"/>
</dbReference>
<proteinExistence type="inferred from homology"/>
<dbReference type="AlphaFoldDB" id="A0A8H7S4W1"/>
<evidence type="ECO:0000256" key="6">
    <source>
        <dbReference type="ARBA" id="ARBA00022786"/>
    </source>
</evidence>
<evidence type="ECO:0000256" key="7">
    <source>
        <dbReference type="ARBA" id="ARBA00022801"/>
    </source>
</evidence>
<dbReference type="GO" id="GO:0006508">
    <property type="term" value="P:proteolysis"/>
    <property type="evidence" value="ECO:0007669"/>
    <property type="project" value="UniProtKB-KW"/>
</dbReference>
<dbReference type="InterPro" id="IPR018200">
    <property type="entry name" value="USP_CS"/>
</dbReference>
<dbReference type="Pfam" id="PF14533">
    <property type="entry name" value="USP7_C2"/>
    <property type="match status" value="1"/>
</dbReference>
<keyword evidence="7" id="KW-0378">Hydrolase</keyword>
<dbReference type="InterPro" id="IPR029346">
    <property type="entry name" value="USP_C"/>
</dbReference>
<dbReference type="Pfam" id="PF12436">
    <property type="entry name" value="USP7_ICP0_bdg"/>
    <property type="match status" value="1"/>
</dbReference>